<dbReference type="SUPFAM" id="SSF56112">
    <property type="entry name" value="Protein kinase-like (PK-like)"/>
    <property type="match status" value="1"/>
</dbReference>
<dbReference type="OrthoDB" id="4062651at2759"/>
<keyword evidence="5 10" id="KW-0547">Nucleotide-binding</keyword>
<dbReference type="EMBL" id="PZQS01000014">
    <property type="protein sequence ID" value="PVD19078.1"/>
    <property type="molecule type" value="Genomic_DNA"/>
</dbReference>
<dbReference type="AlphaFoldDB" id="A0A2T7ND23"/>
<evidence type="ECO:0000259" key="12">
    <source>
        <dbReference type="PROSITE" id="PS50011"/>
    </source>
</evidence>
<evidence type="ECO:0000256" key="9">
    <source>
        <dbReference type="ARBA" id="ARBA00048679"/>
    </source>
</evidence>
<dbReference type="PROSITE" id="PS00107">
    <property type="entry name" value="PROTEIN_KINASE_ATP"/>
    <property type="match status" value="1"/>
</dbReference>
<dbReference type="PANTHER" id="PTHR27001">
    <property type="entry name" value="OS01G0253100 PROTEIN"/>
    <property type="match status" value="1"/>
</dbReference>
<dbReference type="Gene3D" id="1.10.510.10">
    <property type="entry name" value="Transferase(Phosphotransferase) domain 1"/>
    <property type="match status" value="1"/>
</dbReference>
<dbReference type="GO" id="GO:0005886">
    <property type="term" value="C:plasma membrane"/>
    <property type="evidence" value="ECO:0007669"/>
    <property type="project" value="TreeGrafter"/>
</dbReference>
<feature type="domain" description="Protein kinase" evidence="12">
    <location>
        <begin position="251"/>
        <end position="522"/>
    </location>
</feature>
<keyword evidence="4" id="KW-0808">Transferase</keyword>
<evidence type="ECO:0000256" key="7">
    <source>
        <dbReference type="ARBA" id="ARBA00022840"/>
    </source>
</evidence>
<evidence type="ECO:0000313" key="14">
    <source>
        <dbReference type="Proteomes" id="UP000245119"/>
    </source>
</evidence>
<comment type="catalytic activity">
    <reaction evidence="8">
        <text>L-threonyl-[protein] + ATP = O-phospho-L-threonyl-[protein] + ADP + H(+)</text>
        <dbReference type="Rhea" id="RHEA:46608"/>
        <dbReference type="Rhea" id="RHEA-COMP:11060"/>
        <dbReference type="Rhea" id="RHEA-COMP:11605"/>
        <dbReference type="ChEBI" id="CHEBI:15378"/>
        <dbReference type="ChEBI" id="CHEBI:30013"/>
        <dbReference type="ChEBI" id="CHEBI:30616"/>
        <dbReference type="ChEBI" id="CHEBI:61977"/>
        <dbReference type="ChEBI" id="CHEBI:456216"/>
        <dbReference type="EC" id="2.7.11.1"/>
    </reaction>
</comment>
<dbReference type="PROSITE" id="PS50011">
    <property type="entry name" value="PROTEIN_KINASE_DOM"/>
    <property type="match status" value="1"/>
</dbReference>
<dbReference type="InterPro" id="IPR011009">
    <property type="entry name" value="Kinase-like_dom_sf"/>
</dbReference>
<name>A0A2T7ND23_POMCA</name>
<dbReference type="PANTHER" id="PTHR27001:SF931">
    <property type="entry name" value="OS11G0664100 PROTEIN"/>
    <property type="match status" value="1"/>
</dbReference>
<protein>
    <recommendedName>
        <fullName evidence="2">non-specific serine/threonine protein kinase</fullName>
        <ecNumber evidence="2">2.7.11.1</ecNumber>
    </recommendedName>
</protein>
<dbReference type="InterPro" id="IPR017441">
    <property type="entry name" value="Protein_kinase_ATP_BS"/>
</dbReference>
<keyword evidence="3" id="KW-0723">Serine/threonine-protein kinase</keyword>
<dbReference type="EC" id="2.7.11.1" evidence="2"/>
<dbReference type="Gene3D" id="1.10.533.10">
    <property type="entry name" value="Death Domain, Fas"/>
    <property type="match status" value="1"/>
</dbReference>
<reference evidence="13 14" key="1">
    <citation type="submission" date="2018-04" db="EMBL/GenBank/DDBJ databases">
        <title>The genome of golden apple snail Pomacea canaliculata provides insight into stress tolerance and invasive adaptation.</title>
        <authorList>
            <person name="Liu C."/>
            <person name="Liu B."/>
            <person name="Ren Y."/>
            <person name="Zhang Y."/>
            <person name="Wang H."/>
            <person name="Li S."/>
            <person name="Jiang F."/>
            <person name="Yin L."/>
            <person name="Zhang G."/>
            <person name="Qian W."/>
            <person name="Fan W."/>
        </authorList>
    </citation>
    <scope>NUCLEOTIDE SEQUENCE [LARGE SCALE GENOMIC DNA]</scope>
    <source>
        <strain evidence="13">SZHN2017</strain>
        <tissue evidence="13">Muscle</tissue>
    </source>
</reference>
<dbReference type="FunFam" id="1.10.510.10:FF:000754">
    <property type="entry name" value="Interleukin-1 receptor-associated kinase"/>
    <property type="match status" value="1"/>
</dbReference>
<evidence type="ECO:0000256" key="10">
    <source>
        <dbReference type="PROSITE-ProRule" id="PRU10141"/>
    </source>
</evidence>
<dbReference type="SUPFAM" id="SSF47986">
    <property type="entry name" value="DEATH domain"/>
    <property type="match status" value="1"/>
</dbReference>
<feature type="compositionally biased region" description="Polar residues" evidence="11">
    <location>
        <begin position="133"/>
        <end position="146"/>
    </location>
</feature>
<dbReference type="GO" id="GO:0005524">
    <property type="term" value="F:ATP binding"/>
    <property type="evidence" value="ECO:0007669"/>
    <property type="project" value="UniProtKB-UniRule"/>
</dbReference>
<comment type="caution">
    <text evidence="13">The sequence shown here is derived from an EMBL/GenBank/DDBJ whole genome shotgun (WGS) entry which is preliminary data.</text>
</comment>
<dbReference type="InterPro" id="IPR011029">
    <property type="entry name" value="DEATH-like_dom_sf"/>
</dbReference>
<evidence type="ECO:0000256" key="3">
    <source>
        <dbReference type="ARBA" id="ARBA00022527"/>
    </source>
</evidence>
<comment type="catalytic activity">
    <reaction evidence="9">
        <text>L-seryl-[protein] + ATP = O-phospho-L-seryl-[protein] + ADP + H(+)</text>
        <dbReference type="Rhea" id="RHEA:17989"/>
        <dbReference type="Rhea" id="RHEA-COMP:9863"/>
        <dbReference type="Rhea" id="RHEA-COMP:11604"/>
        <dbReference type="ChEBI" id="CHEBI:15378"/>
        <dbReference type="ChEBI" id="CHEBI:29999"/>
        <dbReference type="ChEBI" id="CHEBI:30616"/>
        <dbReference type="ChEBI" id="CHEBI:83421"/>
        <dbReference type="ChEBI" id="CHEBI:456216"/>
        <dbReference type="EC" id="2.7.11.1"/>
    </reaction>
</comment>
<dbReference type="Pfam" id="PF00069">
    <property type="entry name" value="Pkinase"/>
    <property type="match status" value="1"/>
</dbReference>
<dbReference type="SMART" id="SM00220">
    <property type="entry name" value="S_TKc"/>
    <property type="match status" value="1"/>
</dbReference>
<keyword evidence="14" id="KW-1185">Reference proteome</keyword>
<dbReference type="GO" id="GO:0004674">
    <property type="term" value="F:protein serine/threonine kinase activity"/>
    <property type="evidence" value="ECO:0007669"/>
    <property type="project" value="UniProtKB-KW"/>
</dbReference>
<sequence>MRLYAGRKELSMDSFIRHMPHSAYTKLATMLDPGNLWERFAEKIPKKLEMTGQSDAEPRYTYQQIEIIAHQSRQSQRGSATRRVLQDWGTQNARIHHLIAILTAADLLAAADYLHNDLLHIGPAPRNADHNCGSISGDISSEQSPGDGNAGLGAKEQPAEGTDCCKPTSKDNLSSQLDSCSDCSHILSWISGQVSEDAQSGSPASLLHTQCAQSQESDLISLIDLNGIEIQNIPYSMLCHITNNFNEQPLEKGGNLIGSGGFGLVYVGQFHNSFKVAVKCLKQNGQVKMEDLVKQIETEVKTLSKYRHENVVHLLGYSVDGVSPCLVYQYLSNGSLEDRLACLNGTPPLSASLRLSILKGTASGIVYLNSQKHVHRDIKSANILLDSQFTAKVGDFATVCAAPSGASQTVKQVSVVIGTPVYLAPEAIRFDVSTKLDSYSFGVVILEVITGLPAQDNMREEKDITTHILENCEKPSQIHDFLDTSAGMWKSETVEGLFDIACRCLQTRKKVRPNVIDIKPELDTLIT</sequence>
<comment type="similarity">
    <text evidence="1">Belongs to the protein kinase superfamily. TKL Ser/Thr protein kinase family. Pelle subfamily.</text>
</comment>
<evidence type="ECO:0000256" key="6">
    <source>
        <dbReference type="ARBA" id="ARBA00022777"/>
    </source>
</evidence>
<feature type="binding site" evidence="10">
    <location>
        <position position="279"/>
    </location>
    <ligand>
        <name>ATP</name>
        <dbReference type="ChEBI" id="CHEBI:30616"/>
    </ligand>
</feature>
<dbReference type="STRING" id="400727.A0A2T7ND23"/>
<proteinExistence type="inferred from homology"/>
<evidence type="ECO:0000256" key="8">
    <source>
        <dbReference type="ARBA" id="ARBA00047899"/>
    </source>
</evidence>
<gene>
    <name evidence="13" type="ORF">C0Q70_21637</name>
</gene>
<organism evidence="13 14">
    <name type="scientific">Pomacea canaliculata</name>
    <name type="common">Golden apple snail</name>
    <dbReference type="NCBI Taxonomy" id="400727"/>
    <lineage>
        <taxon>Eukaryota</taxon>
        <taxon>Metazoa</taxon>
        <taxon>Spiralia</taxon>
        <taxon>Lophotrochozoa</taxon>
        <taxon>Mollusca</taxon>
        <taxon>Gastropoda</taxon>
        <taxon>Caenogastropoda</taxon>
        <taxon>Architaenioglossa</taxon>
        <taxon>Ampullarioidea</taxon>
        <taxon>Ampullariidae</taxon>
        <taxon>Pomacea</taxon>
    </lineage>
</organism>
<evidence type="ECO:0000256" key="1">
    <source>
        <dbReference type="ARBA" id="ARBA00008718"/>
    </source>
</evidence>
<dbReference type="Proteomes" id="UP000245119">
    <property type="component" value="Linkage Group LG14"/>
</dbReference>
<dbReference type="InterPro" id="IPR000719">
    <property type="entry name" value="Prot_kinase_dom"/>
</dbReference>
<feature type="region of interest" description="Disordered" evidence="11">
    <location>
        <begin position="132"/>
        <end position="168"/>
    </location>
</feature>
<evidence type="ECO:0000313" key="13">
    <source>
        <dbReference type="EMBL" id="PVD19078.1"/>
    </source>
</evidence>
<evidence type="ECO:0000256" key="4">
    <source>
        <dbReference type="ARBA" id="ARBA00022679"/>
    </source>
</evidence>
<keyword evidence="6" id="KW-0418">Kinase</keyword>
<dbReference type="Gene3D" id="3.30.200.20">
    <property type="entry name" value="Phosphorylase Kinase, domain 1"/>
    <property type="match status" value="1"/>
</dbReference>
<accession>A0A2T7ND23</accession>
<evidence type="ECO:0000256" key="11">
    <source>
        <dbReference type="SAM" id="MobiDB-lite"/>
    </source>
</evidence>
<keyword evidence="7 10" id="KW-0067">ATP-binding</keyword>
<evidence type="ECO:0000256" key="5">
    <source>
        <dbReference type="ARBA" id="ARBA00022741"/>
    </source>
</evidence>
<evidence type="ECO:0000256" key="2">
    <source>
        <dbReference type="ARBA" id="ARBA00012513"/>
    </source>
</evidence>